<evidence type="ECO:0000313" key="4">
    <source>
        <dbReference type="Proteomes" id="UP001153076"/>
    </source>
</evidence>
<dbReference type="GO" id="GO:0035251">
    <property type="term" value="F:UDP-glucosyltransferase activity"/>
    <property type="evidence" value="ECO:0007669"/>
    <property type="project" value="InterPro"/>
</dbReference>
<dbReference type="PROSITE" id="PS00375">
    <property type="entry name" value="UDPGT"/>
    <property type="match status" value="3"/>
</dbReference>
<comment type="similarity">
    <text evidence="1">Belongs to the UDP-glycosyltransferase family.</text>
</comment>
<comment type="caution">
    <text evidence="3">The sequence shown here is derived from an EMBL/GenBank/DDBJ whole genome shotgun (WGS) entry which is preliminary data.</text>
</comment>
<evidence type="ECO:0000256" key="2">
    <source>
        <dbReference type="ARBA" id="ARBA00022679"/>
    </source>
</evidence>
<dbReference type="InterPro" id="IPR050481">
    <property type="entry name" value="UDP-glycosyltransf_plant"/>
</dbReference>
<gene>
    <name evidence="3" type="ORF">Cgig2_025605</name>
</gene>
<dbReference type="PANTHER" id="PTHR48048">
    <property type="entry name" value="GLYCOSYLTRANSFERASE"/>
    <property type="match status" value="1"/>
</dbReference>
<keyword evidence="2" id="KW-0808">Transferase</keyword>
<keyword evidence="4" id="KW-1185">Reference proteome</keyword>
<organism evidence="3 4">
    <name type="scientific">Carnegiea gigantea</name>
    <dbReference type="NCBI Taxonomy" id="171969"/>
    <lineage>
        <taxon>Eukaryota</taxon>
        <taxon>Viridiplantae</taxon>
        <taxon>Streptophyta</taxon>
        <taxon>Embryophyta</taxon>
        <taxon>Tracheophyta</taxon>
        <taxon>Spermatophyta</taxon>
        <taxon>Magnoliopsida</taxon>
        <taxon>eudicotyledons</taxon>
        <taxon>Gunneridae</taxon>
        <taxon>Pentapetalae</taxon>
        <taxon>Caryophyllales</taxon>
        <taxon>Cactineae</taxon>
        <taxon>Cactaceae</taxon>
        <taxon>Cactoideae</taxon>
        <taxon>Echinocereeae</taxon>
        <taxon>Carnegiea</taxon>
    </lineage>
</organism>
<reference evidence="3" key="1">
    <citation type="submission" date="2022-04" db="EMBL/GenBank/DDBJ databases">
        <title>Carnegiea gigantea Genome sequencing and assembly v2.</title>
        <authorList>
            <person name="Copetti D."/>
            <person name="Sanderson M.J."/>
            <person name="Burquez A."/>
            <person name="Wojciechowski M.F."/>
        </authorList>
    </citation>
    <scope>NUCLEOTIDE SEQUENCE</scope>
    <source>
        <strain evidence="3">SGP5-SGP5p</strain>
        <tissue evidence="3">Aerial part</tissue>
    </source>
</reference>
<dbReference type="Proteomes" id="UP001153076">
    <property type="component" value="Unassembled WGS sequence"/>
</dbReference>
<name>A0A9Q1Q7B3_9CARY</name>
<dbReference type="OrthoDB" id="5835829at2759"/>
<dbReference type="CDD" id="cd03784">
    <property type="entry name" value="GT1_Gtf-like"/>
    <property type="match status" value="3"/>
</dbReference>
<dbReference type="InterPro" id="IPR002213">
    <property type="entry name" value="UDP_glucos_trans"/>
</dbReference>
<sequence length="1457" mass="162488">MGKTELVFVPTPGMGHLLSTVEVAKLILQRDHRISVVILIINFHIDNTVVNAYIDSQSREADPTRLTFIALPRLPNPIDPSSKNFFVNFIEQQKPLVKQAVLDRIESGSPKPAGLILDMFCIPMVDVANELHVDSYVFFTSGASMLNLMYRVQSLADEEGENVLVDRLSDPDKEMDVPGFRNRVPGKFIPAVFLDREGGCEMFVNLARKSRESKGILINTYMELESYPLQALLDQAKDNKIPAVYPVGPILELDSKSRGGSQKEEHDSIMEWLEQQRPSSVVFLCFGSMGSFDEAQVKEIANGLDRAGHRFLWSLRRPLPQGKFGMPSPHETFVDALPEGFLERTAHRGKIIGWAPQVVVLAHQAIGGFVSHCGWNSTLESLWFGVPMATWPLYAEQQLNAFTLVEELGLAVDIRMDYRRDWRTKQANVVVTAEEVENGVKKLMSVDEEKREKVREMSDNGRKALQNGGSSHHWLGRFVASVLDNLVFVPTPGMGHLLSTVEVAKLILQRDHRISVVVLIINFPHDFALVNAYVDFQSREADPTRLTFVALPALPGPPDLSTRNFFHAFIELHKPSVKQVVLDRVKSGSPKPAGFVLDLFCTAMADVANELHVPSYIFFTSGANLLNLMFHLQSLADDDEKKVNGAEEFSDPDKEFNLPGLRNRVPGKVVPSVFLDKEGGCDMILKHAKRFQASKGILINTYIELESYPLRALLDQTKDNKIPAVYPVGPILELDTKSRDGSHRKEEHDSIMEWLDQQPPSSVVFLCFGSMGSFDEVQVKEIANGLDRAGHRFLWSLRKPAPQGKFGMPSPDETFEDALPEGFLERTAHRGKIIAWAPQVAVLAHQAVGGFVSHCGWNSTLESLWFGVPMAAWPLYAEQQLNGFELVKELGVAVEIRMDYRRDWRTRKGNFVVTADEIENGVKKLMSMDEDMRAKLVFVPIPRMGHLPSTVQLAKLILQRDHRISVVVLMINVPHDDNTIVNAYIDSQSRDADPTTRRLTFISLPALASPPDPSSPNIFATIVELHKPLVKEAVLDRIKCGSANPVGDGPLAVHRAVAKIILQRDYHISVVVLMINVPHDDNTIVNDYIDSQSRDADPTTQRLTFISLPALASPPDPSSSKFFATIVELHKPLVKEAVLERVKSGLSNPVGFVVDMFCTTMIDVANELHVASYISFTSGAILLNFMFRIESLVDADGDNFADEFGADPDKEMDVPGCRNRVPGKVIPSKEEDDYSNSIIMEWLDQQPPSSVVFLCFGSVGSFEEVEVKEIANGLERAGHRFVWSLRKPPPEGKLGMPSQHETFVDALPEGFLERTAHRGKIIAWAPQVTILAHQAVGGFVSHCGWNSTLESLWFGVPMAAWPMYAEQQLNAFVLLKELGIAVEIRMDYRTDWKTGKANFVVTADEIENGVKKLMSMDEEMRAKVKEMSDKGRKALQDGGSSHQWLGRFIADVSDNVA</sequence>
<accession>A0A9Q1Q7B3</accession>
<dbReference type="EMBL" id="JAKOGI010000680">
    <property type="protein sequence ID" value="KAJ8431563.1"/>
    <property type="molecule type" value="Genomic_DNA"/>
</dbReference>
<dbReference type="PANTHER" id="PTHR48048:SF45">
    <property type="entry name" value="GLYCOSYLTRANSFERASE"/>
    <property type="match status" value="1"/>
</dbReference>
<dbReference type="InterPro" id="IPR035595">
    <property type="entry name" value="UDP_glycos_trans_CS"/>
</dbReference>
<dbReference type="Gene3D" id="3.40.50.2000">
    <property type="entry name" value="Glycogen Phosphorylase B"/>
    <property type="match status" value="6"/>
</dbReference>
<protein>
    <submittedName>
        <fullName evidence="3">Uncharacterized protein</fullName>
    </submittedName>
</protein>
<dbReference type="SUPFAM" id="SSF53756">
    <property type="entry name" value="UDP-Glycosyltransferase/glycogen phosphorylase"/>
    <property type="match status" value="4"/>
</dbReference>
<evidence type="ECO:0000313" key="3">
    <source>
        <dbReference type="EMBL" id="KAJ8431563.1"/>
    </source>
</evidence>
<dbReference type="FunFam" id="3.40.50.2000:FF:000056">
    <property type="entry name" value="Glycosyltransferase"/>
    <property type="match status" value="3"/>
</dbReference>
<evidence type="ECO:0000256" key="1">
    <source>
        <dbReference type="ARBA" id="ARBA00009995"/>
    </source>
</evidence>
<proteinExistence type="inferred from homology"/>
<dbReference type="Pfam" id="PF00201">
    <property type="entry name" value="UDPGT"/>
    <property type="match status" value="3"/>
</dbReference>